<evidence type="ECO:0000256" key="1">
    <source>
        <dbReference type="HAMAP-Rule" id="MF_02243"/>
    </source>
</evidence>
<dbReference type="STRING" id="519442.Huta_0157"/>
<reference evidence="2 3" key="1">
    <citation type="journal article" date="2009" name="Stand. Genomic Sci.">
        <title>Complete genome sequence of Halorhabdus utahensis type strain (AX-2).</title>
        <authorList>
            <person name="Anderson I."/>
            <person name="Tindall B.J."/>
            <person name="Pomrenke H."/>
            <person name="Goker M."/>
            <person name="Lapidus A."/>
            <person name="Nolan M."/>
            <person name="Copeland A."/>
            <person name="Glavina Del Rio T."/>
            <person name="Chen F."/>
            <person name="Tice H."/>
            <person name="Cheng J.F."/>
            <person name="Lucas S."/>
            <person name="Chertkov O."/>
            <person name="Bruce D."/>
            <person name="Brettin T."/>
            <person name="Detter J.C."/>
            <person name="Han C."/>
            <person name="Goodwin L."/>
            <person name="Land M."/>
            <person name="Hauser L."/>
            <person name="Chang Y.J."/>
            <person name="Jeffries C.D."/>
            <person name="Pitluck S."/>
            <person name="Pati A."/>
            <person name="Mavromatis K."/>
            <person name="Ivanova N."/>
            <person name="Ovchinnikova G."/>
            <person name="Chen A."/>
            <person name="Palaniappan K."/>
            <person name="Chain P."/>
            <person name="Rohde M."/>
            <person name="Bristow J."/>
            <person name="Eisen J.A."/>
            <person name="Markowitz V."/>
            <person name="Hugenholtz P."/>
            <person name="Kyrpides N.C."/>
            <person name="Klenk H.P."/>
        </authorList>
    </citation>
    <scope>NUCLEOTIDE SEQUENCE [LARGE SCALE GENOMIC DNA]</scope>
    <source>
        <strain evidence="3">DSM 12940 / JCM 11049 / AX-2</strain>
    </source>
</reference>
<comment type="cofactor">
    <cofactor evidence="1">
        <name>a divalent metal cation</name>
        <dbReference type="ChEBI" id="CHEBI:60240"/>
    </cofactor>
</comment>
<comment type="catalytic activity">
    <reaction evidence="1">
        <text>keto-D-tagaturonate = keto-D-fructuronate</text>
        <dbReference type="Rhea" id="RHEA:51656"/>
        <dbReference type="ChEBI" id="CHEBI:17886"/>
        <dbReference type="ChEBI" id="CHEBI:59881"/>
        <dbReference type="EC" id="5.1.2.7"/>
    </reaction>
</comment>
<keyword evidence="1" id="KW-0479">Metal-binding</keyword>
<feature type="active site" description="Proton donor" evidence="1">
    <location>
        <position position="277"/>
    </location>
</feature>
<dbReference type="GO" id="GO:0016856">
    <property type="term" value="F:racemase and epimerase activity, acting on hydroxy acids and derivatives"/>
    <property type="evidence" value="ECO:0007669"/>
    <property type="project" value="UniProtKB-UniRule"/>
</dbReference>
<organism evidence="2 3">
    <name type="scientific">Halorhabdus utahensis (strain DSM 12940 / JCM 11049 / AX-2)</name>
    <dbReference type="NCBI Taxonomy" id="519442"/>
    <lineage>
        <taxon>Archaea</taxon>
        <taxon>Methanobacteriati</taxon>
        <taxon>Methanobacteriota</taxon>
        <taxon>Stenosarchaea group</taxon>
        <taxon>Halobacteria</taxon>
        <taxon>Halobacteriales</taxon>
        <taxon>Haloarculaceae</taxon>
        <taxon>Halorhabdus</taxon>
    </lineage>
</organism>
<keyword evidence="3" id="KW-1185">Reference proteome</keyword>
<dbReference type="Pfam" id="PF16257">
    <property type="entry name" value="UxaE"/>
    <property type="match status" value="1"/>
</dbReference>
<feature type="binding site" evidence="1">
    <location>
        <position position="167"/>
    </location>
    <ligand>
        <name>a divalent metal cation</name>
        <dbReference type="ChEBI" id="CHEBI:60240"/>
    </ligand>
</feature>
<dbReference type="GO" id="GO:0046872">
    <property type="term" value="F:metal ion binding"/>
    <property type="evidence" value="ECO:0007669"/>
    <property type="project" value="UniProtKB-UniRule"/>
</dbReference>
<dbReference type="Proteomes" id="UP000002071">
    <property type="component" value="Chromosome"/>
</dbReference>
<feature type="active site" description="Proton acceptor" evidence="1">
    <location>
        <position position="166"/>
    </location>
</feature>
<evidence type="ECO:0000313" key="3">
    <source>
        <dbReference type="Proteomes" id="UP000002071"/>
    </source>
</evidence>
<gene>
    <name evidence="1" type="primary">uxaE</name>
    <name evidence="2" type="ordered locus">Huta_0157</name>
</gene>
<dbReference type="EMBL" id="CP001687">
    <property type="protein sequence ID" value="ACV10345.1"/>
    <property type="molecule type" value="Genomic_DNA"/>
</dbReference>
<dbReference type="eggNOG" id="arCOG09389">
    <property type="taxonomic scope" value="Archaea"/>
</dbReference>
<proteinExistence type="inferred from homology"/>
<dbReference type="InterPro" id="IPR032586">
    <property type="entry name" value="UxaE"/>
</dbReference>
<comment type="function">
    <text evidence="1">Catalyzes the epimerization of D-tagaturonate (D-TagA) to D-fructuronate (D-FruA).</text>
</comment>
<evidence type="ECO:0000313" key="2">
    <source>
        <dbReference type="EMBL" id="ACV10345.1"/>
    </source>
</evidence>
<feature type="binding site" evidence="1">
    <location>
        <position position="319"/>
    </location>
    <ligand>
        <name>a divalent metal cation</name>
        <dbReference type="ChEBI" id="CHEBI:60240"/>
    </ligand>
</feature>
<dbReference type="HAMAP" id="MF_02243">
    <property type="entry name" value="UxaE"/>
    <property type="match status" value="1"/>
</dbReference>
<dbReference type="KEGG" id="hut:Huta_0157"/>
<protein>
    <recommendedName>
        <fullName evidence="1">Tagaturonate/fructuronate epimerase</fullName>
        <shortName evidence="1">D-TagA/D-FruA epimerase</shortName>
        <ecNumber evidence="1">5.1.2.7</ecNumber>
    </recommendedName>
</protein>
<dbReference type="AlphaFoldDB" id="C7NP54"/>
<sequence length="502" mass="55636">MSPTGERVAMATDELQATLPPAVTVYERSVYSDGDSTFALVNDADGKRRLYVAGPAIADFDGGTVQGDGQVFPLTYGNAMALAEVFPWLEPTTAGRQSAFGFGDRIGLATPGHVRAVRDSDLVPVFAQQSIREMDRTGRSPEDVLATAIFGVFQEGYEGGFVADADHLMAREDVERTAGVGFTMFTCDPSEHVVADADSMSEEKVEAAFAQIEDSEAILDRYAGETFEAKTDGFTWSDSFSEIELKRAAVKYYEAIEFAEELYGWVAQAVDGDFDFEVSVDETETPTTHLEHALIASELDRRGVEVTSLAPRFVGSLEKGIDYIGDLNEFEADLKGHVAIAETYGPYRLSLHSGSDKFSIYPFFEEYASDYQHVKTAGTSYLEAIRVVAENDPDLYREIHAFALERFDEDKATYHVNTDLSNVPDIDDLTDDEFPKILDQDDGRQLLHITYGSVLSATDENGEFRFKDDLLGTLREYEDDHYAFLEEHLGHHVDLLTGEIED</sequence>
<dbReference type="EC" id="5.1.2.7" evidence="1"/>
<dbReference type="HOGENOM" id="CLU_038563_0_0_2"/>
<name>C7NP54_HALUD</name>
<feature type="binding site" evidence="1">
    <location>
        <position position="352"/>
    </location>
    <ligand>
        <name>a divalent metal cation</name>
        <dbReference type="ChEBI" id="CHEBI:60240"/>
    </ligand>
</feature>
<comment type="similarity">
    <text evidence="1">Belongs to the UxaE family.</text>
</comment>
<keyword evidence="1" id="KW-0413">Isomerase</keyword>
<accession>C7NP54</accession>